<dbReference type="InterPro" id="IPR014886">
    <property type="entry name" value="La_xRRM"/>
</dbReference>
<evidence type="ECO:0000313" key="5">
    <source>
        <dbReference type="WBParaSite" id="PSU_v2.g14065.t1"/>
    </source>
</evidence>
<sequence length="214" mass="24970">MSFNSLNSSDSQSAAKFLKGQVIHVSGLPTKNVNFGTLKDFFNNYAPDTYKVYEHGFLYYKQGSSEASLQFHTTEENAAVKALKKMNEDAKETDGKIRFRGHEIKCRVLEGEEEEKFWLDYAENMSDNAQNMSTYEYHREKPLSDFERRYREAIEMKIAENAMKKQKKKDQSGKKTDFTAKFFKGQVLHVSGLPTEMLHWILKIFQRICSCWIR</sequence>
<reference evidence="5" key="1">
    <citation type="submission" date="2022-11" db="UniProtKB">
        <authorList>
            <consortium name="WormBaseParasite"/>
        </authorList>
    </citation>
    <scope>IDENTIFICATION</scope>
</reference>
<keyword evidence="1 2" id="KW-0694">RNA-binding</keyword>
<keyword evidence="4" id="KW-1185">Reference proteome</keyword>
<dbReference type="InterPro" id="IPR012677">
    <property type="entry name" value="Nucleotide-bd_a/b_plait_sf"/>
</dbReference>
<dbReference type="Gene3D" id="3.30.70.330">
    <property type="match status" value="1"/>
</dbReference>
<name>A0A914Y3P6_9BILA</name>
<protein>
    <submittedName>
        <fullName evidence="5">XRRM domain-containing protein</fullName>
    </submittedName>
</protein>
<dbReference type="GO" id="GO:1990904">
    <property type="term" value="C:ribonucleoprotein complex"/>
    <property type="evidence" value="ECO:0007669"/>
    <property type="project" value="UniProtKB-UniRule"/>
</dbReference>
<dbReference type="Proteomes" id="UP000887577">
    <property type="component" value="Unplaced"/>
</dbReference>
<evidence type="ECO:0000256" key="2">
    <source>
        <dbReference type="PROSITE-ProRule" id="PRU01288"/>
    </source>
</evidence>
<evidence type="ECO:0000256" key="1">
    <source>
        <dbReference type="ARBA" id="ARBA00022884"/>
    </source>
</evidence>
<dbReference type="WBParaSite" id="PSU_v2.g14065.t1">
    <property type="protein sequence ID" value="PSU_v2.g14065.t1"/>
    <property type="gene ID" value="PSU_v2.g14065"/>
</dbReference>
<dbReference type="AlphaFoldDB" id="A0A914Y3P6"/>
<feature type="domain" description="XRRM" evidence="3">
    <location>
        <begin position="16"/>
        <end position="153"/>
    </location>
</feature>
<proteinExistence type="predicted"/>
<accession>A0A914Y3P6</accession>
<evidence type="ECO:0000259" key="3">
    <source>
        <dbReference type="PROSITE" id="PS51939"/>
    </source>
</evidence>
<dbReference type="Pfam" id="PF08777">
    <property type="entry name" value="RRM_3"/>
    <property type="match status" value="1"/>
</dbReference>
<dbReference type="PROSITE" id="PS51939">
    <property type="entry name" value="XRRM"/>
    <property type="match status" value="1"/>
</dbReference>
<dbReference type="GO" id="GO:0003723">
    <property type="term" value="F:RNA binding"/>
    <property type="evidence" value="ECO:0007669"/>
    <property type="project" value="UniProtKB-KW"/>
</dbReference>
<evidence type="ECO:0000313" key="4">
    <source>
        <dbReference type="Proteomes" id="UP000887577"/>
    </source>
</evidence>
<organism evidence="4 5">
    <name type="scientific">Panagrolaimus superbus</name>
    <dbReference type="NCBI Taxonomy" id="310955"/>
    <lineage>
        <taxon>Eukaryota</taxon>
        <taxon>Metazoa</taxon>
        <taxon>Ecdysozoa</taxon>
        <taxon>Nematoda</taxon>
        <taxon>Chromadorea</taxon>
        <taxon>Rhabditida</taxon>
        <taxon>Tylenchina</taxon>
        <taxon>Panagrolaimomorpha</taxon>
        <taxon>Panagrolaimoidea</taxon>
        <taxon>Panagrolaimidae</taxon>
        <taxon>Panagrolaimus</taxon>
    </lineage>
</organism>